<dbReference type="WBParaSite" id="jg18483">
    <property type="protein sequence ID" value="jg18483"/>
    <property type="gene ID" value="jg18483"/>
</dbReference>
<dbReference type="GO" id="GO:0005524">
    <property type="term" value="F:ATP binding"/>
    <property type="evidence" value="ECO:0007669"/>
    <property type="project" value="InterPro"/>
</dbReference>
<proteinExistence type="predicted"/>
<evidence type="ECO:0000313" key="2">
    <source>
        <dbReference type="WBParaSite" id="jg18483"/>
    </source>
</evidence>
<dbReference type="GO" id="GO:0051015">
    <property type="term" value="F:actin filament binding"/>
    <property type="evidence" value="ECO:0007669"/>
    <property type="project" value="InterPro"/>
</dbReference>
<dbReference type="Proteomes" id="UP000887574">
    <property type="component" value="Unplaced"/>
</dbReference>
<organism evidence="1 2">
    <name type="scientific">Ditylenchus dipsaci</name>
    <dbReference type="NCBI Taxonomy" id="166011"/>
    <lineage>
        <taxon>Eukaryota</taxon>
        <taxon>Metazoa</taxon>
        <taxon>Ecdysozoa</taxon>
        <taxon>Nematoda</taxon>
        <taxon>Chromadorea</taxon>
        <taxon>Rhabditida</taxon>
        <taxon>Tylenchina</taxon>
        <taxon>Tylenchomorpha</taxon>
        <taxon>Sphaerularioidea</taxon>
        <taxon>Anguinidae</taxon>
        <taxon>Anguininae</taxon>
        <taxon>Ditylenchus</taxon>
    </lineage>
</organism>
<dbReference type="Gene3D" id="2.30.30.360">
    <property type="entry name" value="Myosin S1 fragment, N-terminal"/>
    <property type="match status" value="1"/>
</dbReference>
<dbReference type="SUPFAM" id="SSF50084">
    <property type="entry name" value="Myosin S1 fragment, N-terminal domain"/>
    <property type="match status" value="1"/>
</dbReference>
<protein>
    <submittedName>
        <fullName evidence="2">Tudor domain-containing protein</fullName>
    </submittedName>
</protein>
<keyword evidence="1" id="KW-1185">Reference proteome</keyword>
<dbReference type="AlphaFoldDB" id="A0A915DES9"/>
<accession>A0A915DES9</accession>
<name>A0A915DES9_9BILA</name>
<reference evidence="2" key="1">
    <citation type="submission" date="2022-11" db="UniProtKB">
        <authorList>
            <consortium name="WormBaseParasite"/>
        </authorList>
    </citation>
    <scope>IDENTIFICATION</scope>
</reference>
<dbReference type="InterPro" id="IPR008989">
    <property type="entry name" value="Myosin_S1_N"/>
</dbReference>
<evidence type="ECO:0000313" key="1">
    <source>
        <dbReference type="Proteomes" id="UP000887574"/>
    </source>
</evidence>
<sequence length="133" mass="15465">MHPKSKLGESMQCSQLEHSKCATKNIQKHCDTFSLKIYYKEMQQLMSVMPFDGSKECRELREYFEENKTNQAPYVRFVYVPDPFHGYVLGELIDLGAETFTVKLVHESKTMEIPYDNMVPAEEDQTKDADDIV</sequence>
<dbReference type="GO" id="GO:0003774">
    <property type="term" value="F:cytoskeletal motor activity"/>
    <property type="evidence" value="ECO:0007669"/>
    <property type="project" value="InterPro"/>
</dbReference>